<dbReference type="AlphaFoldDB" id="J9DWQ7"/>
<name>J9DWQ7_WUCBA</name>
<protein>
    <submittedName>
        <fullName evidence="1">Uncharacterized protein</fullName>
    </submittedName>
</protein>
<sequence length="52" mass="5770">DSDQDNNGCILDFKVFVNDNASQSNTHQIHVQANCSNFAPGHLYINGMKFSL</sequence>
<reference evidence="2" key="1">
    <citation type="submission" date="2012-08" db="EMBL/GenBank/DDBJ databases">
        <title>The Genome Sequence of Wuchereria bancrofti.</title>
        <authorList>
            <person name="Nutman T.B."/>
            <person name="Fink D.L."/>
            <person name="Russ C."/>
            <person name="Young S."/>
            <person name="Zeng Q."/>
            <person name="Koehrsen M."/>
            <person name="Alvarado L."/>
            <person name="Berlin A."/>
            <person name="Chapman S.B."/>
            <person name="Chen Z."/>
            <person name="Freedman E."/>
            <person name="Gellesch M."/>
            <person name="Goldberg J."/>
            <person name="Griggs A."/>
            <person name="Gujja S."/>
            <person name="Heilman E.R."/>
            <person name="Heiman D."/>
            <person name="Hepburn T."/>
            <person name="Howarth C."/>
            <person name="Jen D."/>
            <person name="Larson L."/>
            <person name="Lewis B."/>
            <person name="Mehta T."/>
            <person name="Park D."/>
            <person name="Pearson M."/>
            <person name="Roberts A."/>
            <person name="Saif S."/>
            <person name="Shea T."/>
            <person name="Shenoy N."/>
            <person name="Sisk P."/>
            <person name="Stolte C."/>
            <person name="Sykes S."/>
            <person name="Walk T."/>
            <person name="White J."/>
            <person name="Yandava C."/>
            <person name="Haas B."/>
            <person name="Henn M.R."/>
            <person name="Nusbaum C."/>
            <person name="Birren B."/>
        </authorList>
    </citation>
    <scope>NUCLEOTIDE SEQUENCE [LARGE SCALE GENOMIC DNA]</scope>
    <source>
        <strain evidence="2">NA</strain>
    </source>
</reference>
<proteinExistence type="predicted"/>
<organism evidence="1 2">
    <name type="scientific">Wuchereria bancrofti</name>
    <dbReference type="NCBI Taxonomy" id="6293"/>
    <lineage>
        <taxon>Eukaryota</taxon>
        <taxon>Metazoa</taxon>
        <taxon>Ecdysozoa</taxon>
        <taxon>Nematoda</taxon>
        <taxon>Chromadorea</taxon>
        <taxon>Rhabditida</taxon>
        <taxon>Spirurina</taxon>
        <taxon>Spiruromorpha</taxon>
        <taxon>Filarioidea</taxon>
        <taxon>Onchocercidae</taxon>
        <taxon>Wuchereria</taxon>
    </lineage>
</organism>
<accession>J9DWQ7</accession>
<feature type="non-terminal residue" evidence="1">
    <location>
        <position position="1"/>
    </location>
</feature>
<comment type="caution">
    <text evidence="1">The sequence shown here is derived from an EMBL/GenBank/DDBJ whole genome shotgun (WGS) entry which is preliminary data.</text>
</comment>
<dbReference type="EMBL" id="ADBV01012827">
    <property type="protein sequence ID" value="EJW74118.1"/>
    <property type="molecule type" value="Genomic_DNA"/>
</dbReference>
<evidence type="ECO:0000313" key="2">
    <source>
        <dbReference type="Proteomes" id="UP000004810"/>
    </source>
</evidence>
<dbReference type="Proteomes" id="UP000004810">
    <property type="component" value="Unassembled WGS sequence"/>
</dbReference>
<evidence type="ECO:0000313" key="1">
    <source>
        <dbReference type="EMBL" id="EJW74118.1"/>
    </source>
</evidence>
<gene>
    <name evidence="1" type="ORF">WUBG_14977</name>
</gene>